<dbReference type="EMBL" id="BARV01033442">
    <property type="protein sequence ID" value="GAI50332.1"/>
    <property type="molecule type" value="Genomic_DNA"/>
</dbReference>
<sequence length="91" mass="10883">MRWFEELWAEAEDFDEALMHEMRQSWAAVEVSPYDIYMKTLYTLVRDRLEEDDEKEILWDDEITSQLADFQKVAVRQSIQIVKDYGGVFVA</sequence>
<organism evidence="1">
    <name type="scientific">marine sediment metagenome</name>
    <dbReference type="NCBI Taxonomy" id="412755"/>
    <lineage>
        <taxon>unclassified sequences</taxon>
        <taxon>metagenomes</taxon>
        <taxon>ecological metagenomes</taxon>
    </lineage>
</organism>
<name>X1P1Z0_9ZZZZ</name>
<gene>
    <name evidence="1" type="ORF">S06H3_52568</name>
</gene>
<reference evidence="1" key="1">
    <citation type="journal article" date="2014" name="Front. Microbiol.">
        <title>High frequency of phylogenetically diverse reductive dehalogenase-homologous genes in deep subseafloor sedimentary metagenomes.</title>
        <authorList>
            <person name="Kawai M."/>
            <person name="Futagami T."/>
            <person name="Toyoda A."/>
            <person name="Takaki Y."/>
            <person name="Nishi S."/>
            <person name="Hori S."/>
            <person name="Arai W."/>
            <person name="Tsubouchi T."/>
            <person name="Morono Y."/>
            <person name="Uchiyama I."/>
            <person name="Ito T."/>
            <person name="Fujiyama A."/>
            <person name="Inagaki F."/>
            <person name="Takami H."/>
        </authorList>
    </citation>
    <scope>NUCLEOTIDE SEQUENCE</scope>
    <source>
        <strain evidence="1">Expedition CK06-06</strain>
    </source>
</reference>
<feature type="non-terminal residue" evidence="1">
    <location>
        <position position="91"/>
    </location>
</feature>
<protein>
    <submittedName>
        <fullName evidence="1">Uncharacterized protein</fullName>
    </submittedName>
</protein>
<comment type="caution">
    <text evidence="1">The sequence shown here is derived from an EMBL/GenBank/DDBJ whole genome shotgun (WGS) entry which is preliminary data.</text>
</comment>
<accession>X1P1Z0</accession>
<proteinExistence type="predicted"/>
<dbReference type="AlphaFoldDB" id="X1P1Z0"/>
<evidence type="ECO:0000313" key="1">
    <source>
        <dbReference type="EMBL" id="GAI50332.1"/>
    </source>
</evidence>